<reference evidence="1" key="1">
    <citation type="submission" date="2023-04" db="EMBL/GenBank/DDBJ databases">
        <authorList>
            <person name="Vijverberg K."/>
            <person name="Xiong W."/>
            <person name="Schranz E."/>
        </authorList>
    </citation>
    <scope>NUCLEOTIDE SEQUENCE</scope>
</reference>
<protein>
    <submittedName>
        <fullName evidence="1">Uncharacterized protein</fullName>
    </submittedName>
</protein>
<dbReference type="Proteomes" id="UP001177003">
    <property type="component" value="Chromosome 4"/>
</dbReference>
<organism evidence="1 2">
    <name type="scientific">Lactuca saligna</name>
    <name type="common">Willowleaf lettuce</name>
    <dbReference type="NCBI Taxonomy" id="75948"/>
    <lineage>
        <taxon>Eukaryota</taxon>
        <taxon>Viridiplantae</taxon>
        <taxon>Streptophyta</taxon>
        <taxon>Embryophyta</taxon>
        <taxon>Tracheophyta</taxon>
        <taxon>Spermatophyta</taxon>
        <taxon>Magnoliopsida</taxon>
        <taxon>eudicotyledons</taxon>
        <taxon>Gunneridae</taxon>
        <taxon>Pentapetalae</taxon>
        <taxon>asterids</taxon>
        <taxon>campanulids</taxon>
        <taxon>Asterales</taxon>
        <taxon>Asteraceae</taxon>
        <taxon>Cichorioideae</taxon>
        <taxon>Cichorieae</taxon>
        <taxon>Lactucinae</taxon>
        <taxon>Lactuca</taxon>
    </lineage>
</organism>
<sequence>MNHIKSTTVTTTDISCHCLNIIRHHRTTISRCPRVTLGFTTTTIAQHHSPPPSLLSRILFVFIIDYEFLWGDFKGKNQERFLNLITVAFPVANIKENNKRNLNRVCFNNMTVIAPIIHFRYGRKIICIQFQVDITCLKGKKMFLRIVLLIGF</sequence>
<evidence type="ECO:0000313" key="2">
    <source>
        <dbReference type="Proteomes" id="UP001177003"/>
    </source>
</evidence>
<keyword evidence="2" id="KW-1185">Reference proteome</keyword>
<name>A0AA35YVM2_LACSI</name>
<accession>A0AA35YVM2</accession>
<dbReference type="AlphaFoldDB" id="A0AA35YVM2"/>
<dbReference type="EMBL" id="OX465080">
    <property type="protein sequence ID" value="CAI9280879.1"/>
    <property type="molecule type" value="Genomic_DNA"/>
</dbReference>
<proteinExistence type="predicted"/>
<evidence type="ECO:0000313" key="1">
    <source>
        <dbReference type="EMBL" id="CAI9280879.1"/>
    </source>
</evidence>
<gene>
    <name evidence="1" type="ORF">LSALG_LOCUS20604</name>
</gene>